<dbReference type="PROSITE" id="PS51125">
    <property type="entry name" value="NHL"/>
    <property type="match status" value="3"/>
</dbReference>
<dbReference type="PANTHER" id="PTHR24104">
    <property type="entry name" value="E3 UBIQUITIN-PROTEIN LIGASE NHLRC1-RELATED"/>
    <property type="match status" value="1"/>
</dbReference>
<dbReference type="GO" id="GO:0043161">
    <property type="term" value="P:proteasome-mediated ubiquitin-dependent protein catabolic process"/>
    <property type="evidence" value="ECO:0007669"/>
    <property type="project" value="TreeGrafter"/>
</dbReference>
<evidence type="ECO:0000313" key="3">
    <source>
        <dbReference type="EMBL" id="CAI8029464.1"/>
    </source>
</evidence>
<organism evidence="3 4">
    <name type="scientific">Geodia barretti</name>
    <name type="common">Barrett's horny sponge</name>
    <dbReference type="NCBI Taxonomy" id="519541"/>
    <lineage>
        <taxon>Eukaryota</taxon>
        <taxon>Metazoa</taxon>
        <taxon>Porifera</taxon>
        <taxon>Demospongiae</taxon>
        <taxon>Heteroscleromorpha</taxon>
        <taxon>Tetractinellida</taxon>
        <taxon>Astrophorina</taxon>
        <taxon>Geodiidae</taxon>
        <taxon>Geodia</taxon>
    </lineage>
</organism>
<dbReference type="SUPFAM" id="SSF101898">
    <property type="entry name" value="NHL repeat"/>
    <property type="match status" value="1"/>
</dbReference>
<accession>A0AA35SHE8</accession>
<feature type="repeat" description="NHL" evidence="2">
    <location>
        <begin position="167"/>
        <end position="216"/>
    </location>
</feature>
<dbReference type="AlphaFoldDB" id="A0AA35SHE8"/>
<keyword evidence="1" id="KW-0677">Repeat</keyword>
<evidence type="ECO:0000256" key="2">
    <source>
        <dbReference type="PROSITE-ProRule" id="PRU00504"/>
    </source>
</evidence>
<dbReference type="Pfam" id="PF01436">
    <property type="entry name" value="NHL"/>
    <property type="match status" value="3"/>
</dbReference>
<feature type="repeat" description="NHL" evidence="2">
    <location>
        <begin position="82"/>
        <end position="116"/>
    </location>
</feature>
<dbReference type="InterPro" id="IPR011042">
    <property type="entry name" value="6-blade_b-propeller_TolB-like"/>
</dbReference>
<dbReference type="InterPro" id="IPR050952">
    <property type="entry name" value="TRIM-NHL_E3_ligases"/>
</dbReference>
<dbReference type="InterPro" id="IPR001258">
    <property type="entry name" value="NHL_repeat"/>
</dbReference>
<feature type="repeat" description="NHL" evidence="2">
    <location>
        <begin position="24"/>
        <end position="67"/>
    </location>
</feature>
<comment type="caution">
    <text evidence="3">The sequence shown here is derived from an EMBL/GenBank/DDBJ whole genome shotgun (WGS) entry which is preliminary data.</text>
</comment>
<protein>
    <submittedName>
        <fullName evidence="3">Tripartite motif-containing protein 2</fullName>
    </submittedName>
</protein>
<name>A0AA35SHE8_GEOBA</name>
<evidence type="ECO:0000313" key="4">
    <source>
        <dbReference type="Proteomes" id="UP001174909"/>
    </source>
</evidence>
<dbReference type="EMBL" id="CASHTH010002410">
    <property type="protein sequence ID" value="CAI8029464.1"/>
    <property type="molecule type" value="Genomic_DNA"/>
</dbReference>
<dbReference type="PANTHER" id="PTHR24104:SF59">
    <property type="entry name" value="TRIPARTITE MOTIF-CONTAINING PROTEIN 2-LIKE"/>
    <property type="match status" value="1"/>
</dbReference>
<sequence length="216" mass="23786">MAKSYWWMGKRHRVLCYSTDGTLVSKAGSYGKGKLQFNDPVGIAVAPSGQVLVCDRRNHRIQVLTPDLQFMRQIGDLGDDVSGPGLYLPWDVACDSKGDVYVADCGHCCVKVFSSKGQFLRAIGGEGNQRGQFKHISSICIDSNDYLYALDKERACVSVFNPRGDLKMQFGTIGAADGQFFKPLGIAVDRNGRVYVTDGESSVWPTQEEGRVQVFE</sequence>
<reference evidence="3" key="1">
    <citation type="submission" date="2023-03" db="EMBL/GenBank/DDBJ databases">
        <authorList>
            <person name="Steffen K."/>
            <person name="Cardenas P."/>
        </authorList>
    </citation>
    <scope>NUCLEOTIDE SEQUENCE</scope>
</reference>
<gene>
    <name evidence="3" type="ORF">GBAR_LOCUS16745</name>
</gene>
<evidence type="ECO:0000256" key="1">
    <source>
        <dbReference type="ARBA" id="ARBA00022737"/>
    </source>
</evidence>
<proteinExistence type="predicted"/>
<keyword evidence="4" id="KW-1185">Reference proteome</keyword>
<dbReference type="CDD" id="cd05819">
    <property type="entry name" value="NHL"/>
    <property type="match status" value="1"/>
</dbReference>
<dbReference type="Proteomes" id="UP001174909">
    <property type="component" value="Unassembled WGS sequence"/>
</dbReference>
<dbReference type="GO" id="GO:0000209">
    <property type="term" value="P:protein polyubiquitination"/>
    <property type="evidence" value="ECO:0007669"/>
    <property type="project" value="TreeGrafter"/>
</dbReference>
<dbReference type="Gene3D" id="2.120.10.30">
    <property type="entry name" value="TolB, C-terminal domain"/>
    <property type="match status" value="2"/>
</dbReference>
<dbReference type="GO" id="GO:0061630">
    <property type="term" value="F:ubiquitin protein ligase activity"/>
    <property type="evidence" value="ECO:0007669"/>
    <property type="project" value="TreeGrafter"/>
</dbReference>